<dbReference type="OrthoDB" id="9816564at2"/>
<reference evidence="3 4" key="1">
    <citation type="submission" date="2019-07" db="EMBL/GenBank/DDBJ databases">
        <title>Tepidimonas charontis SPSP-6 draft genome.</title>
        <authorList>
            <person name="Da Costa M.S."/>
            <person name="Froufe H.J.C."/>
            <person name="Egas C."/>
            <person name="Albuquerque L."/>
        </authorList>
    </citation>
    <scope>NUCLEOTIDE SEQUENCE [LARGE SCALE GENOMIC DNA]</scope>
    <source>
        <strain evidence="3 4">SPSP-6</strain>
    </source>
</reference>
<evidence type="ECO:0000256" key="1">
    <source>
        <dbReference type="SAM" id="Coils"/>
    </source>
</evidence>
<keyword evidence="1" id="KW-0175">Coiled coil</keyword>
<dbReference type="Gene3D" id="1.10.150.400">
    <property type="match status" value="1"/>
</dbReference>
<sequence length="1052" mass="118514">MTIEAVSVVIPAYNHEAYVAQAVRSALAYPLVGEVWVCDDASTDRTWEVLQQLTDPRLIVTRHSVNQGAHATLGALLDRAQGPYLAVLNSDDLFLPGRLQRCVDVLQAGQADLVGTDIQLIDAAGNEITDHWWVSAFAALKAVWRETGDWVATLLEGNVFMTTSNFVFTRALWQRLRPFSADRYVHDYDFLLRAVAAGARLAWVDEPLLAYRLHGANTISESPLAANLEAAALLRRHLGALLALPGPLAQRVAHLNSQWARIEGYEVQILRDQAQRQVQTLQVALAQHEQKLSECERRVSERDAALRHAQLQARAWAWRATNAMSTSAPARARSRKRWQQLLRAVRQQLALARTVPAGASLHRVNGFAALRRLVQQRPALQAISVDVFDTLVARCVEPPDDIVRQVAARLADRLGVPEHADYVLHMRREAEYALRQAALADGYDHECHHDELVHAWLARLLPDWDDAARAALAEWVEQTELELERLALQPKANAHLFLQWAKAQGLRVLAISDMYLGQRHLRQLLGALGYADLIDHIYVSSEHRMGKYSARLFQHVLHREGLPPEAVLHVGDNVLADAVAPARLGLTGVFLDERRERARRRRQALSARMAASGGIWPGRRVAEVIAQRLQADPRARRDDPYFQYGLEVLGPVFATFMAGLLERVKTDRPQRLLFLARDGYLFYHMYADAVRHLPGPWPEAAYICVSRAVAAQAAVAEGLDAERAAVALYNPKQQGLWSILKTYGLPPEEFADLAREHGLQPMQQPLRDRNDPRLRAFLDDERVQSRVRPLGEQARARLHRYFAQHGFFSCECVALVDIGWNATIQRFLEKAFAAHGPYPTVHGYYFAYVHAIHQDALSHGSIEGLMYDRRRGNAHERAPLDFEELFEQAARAPHGTTIGYQEVGETVQPIFKDDAAPDRQAELRCNPSIQALQDGVMLYWEHMLAAQTLTGADFAALKPYAMALAERAVVYPTPQEVQLIAALAHTEDFGHEHLLELAPAPLRWTDWLHPARLKRQLAAPWPFARFARLPSLALKLAMRWTHLRSIRRRHPT</sequence>
<dbReference type="InterPro" id="IPR036412">
    <property type="entry name" value="HAD-like_sf"/>
</dbReference>
<dbReference type="Pfam" id="PF00535">
    <property type="entry name" value="Glycos_transf_2"/>
    <property type="match status" value="1"/>
</dbReference>
<accession>A0A554XCA0</accession>
<proteinExistence type="predicted"/>
<gene>
    <name evidence="3" type="primary">kfoC</name>
    <name evidence="3" type="ORF">Tchar_01721</name>
</gene>
<evidence type="ECO:0000259" key="2">
    <source>
        <dbReference type="Pfam" id="PF00535"/>
    </source>
</evidence>
<dbReference type="SUPFAM" id="SSF53448">
    <property type="entry name" value="Nucleotide-diphospho-sugar transferases"/>
    <property type="match status" value="1"/>
</dbReference>
<evidence type="ECO:0000313" key="3">
    <source>
        <dbReference type="EMBL" id="TSE33465.1"/>
    </source>
</evidence>
<dbReference type="RefSeq" id="WP_161595488.1">
    <property type="nucleotide sequence ID" value="NZ_VJON01000027.1"/>
</dbReference>
<dbReference type="GO" id="GO:0016758">
    <property type="term" value="F:hexosyltransferase activity"/>
    <property type="evidence" value="ECO:0007669"/>
    <property type="project" value="UniProtKB-ARBA"/>
</dbReference>
<dbReference type="InterPro" id="IPR001173">
    <property type="entry name" value="Glyco_trans_2-like"/>
</dbReference>
<dbReference type="PANTHER" id="PTHR22916:SF3">
    <property type="entry name" value="UDP-GLCNAC:BETAGAL BETA-1,3-N-ACETYLGLUCOSAMINYLTRANSFERASE-LIKE PROTEIN 1"/>
    <property type="match status" value="1"/>
</dbReference>
<dbReference type="Pfam" id="PF00702">
    <property type="entry name" value="Hydrolase"/>
    <property type="match status" value="1"/>
</dbReference>
<evidence type="ECO:0000313" key="4">
    <source>
        <dbReference type="Proteomes" id="UP000318294"/>
    </source>
</evidence>
<dbReference type="EMBL" id="VJON01000027">
    <property type="protein sequence ID" value="TSE33465.1"/>
    <property type="molecule type" value="Genomic_DNA"/>
</dbReference>
<dbReference type="InterPro" id="IPR029044">
    <property type="entry name" value="Nucleotide-diphossugar_trans"/>
</dbReference>
<organism evidence="3 4">
    <name type="scientific">Tepidimonas charontis</name>
    <dbReference type="NCBI Taxonomy" id="2267262"/>
    <lineage>
        <taxon>Bacteria</taxon>
        <taxon>Pseudomonadati</taxon>
        <taxon>Pseudomonadota</taxon>
        <taxon>Betaproteobacteria</taxon>
        <taxon>Burkholderiales</taxon>
        <taxon>Tepidimonas</taxon>
    </lineage>
</organism>
<dbReference type="PANTHER" id="PTHR22916">
    <property type="entry name" value="GLYCOSYLTRANSFERASE"/>
    <property type="match status" value="1"/>
</dbReference>
<keyword evidence="4" id="KW-1185">Reference proteome</keyword>
<comment type="caution">
    <text evidence="3">The sequence shown here is derived from an EMBL/GenBank/DDBJ whole genome shotgun (WGS) entry which is preliminary data.</text>
</comment>
<dbReference type="Gene3D" id="3.40.50.1000">
    <property type="entry name" value="HAD superfamily/HAD-like"/>
    <property type="match status" value="1"/>
</dbReference>
<dbReference type="Proteomes" id="UP000318294">
    <property type="component" value="Unassembled WGS sequence"/>
</dbReference>
<protein>
    <submittedName>
        <fullName evidence="3">Chondroitin synthase</fullName>
    </submittedName>
</protein>
<feature type="coiled-coil region" evidence="1">
    <location>
        <begin position="271"/>
        <end position="298"/>
    </location>
</feature>
<dbReference type="AlphaFoldDB" id="A0A554XCA0"/>
<feature type="domain" description="Glycosyltransferase 2-like" evidence="2">
    <location>
        <begin position="7"/>
        <end position="133"/>
    </location>
</feature>
<dbReference type="InterPro" id="IPR023214">
    <property type="entry name" value="HAD_sf"/>
</dbReference>
<dbReference type="Gene3D" id="3.90.550.10">
    <property type="entry name" value="Spore Coat Polysaccharide Biosynthesis Protein SpsA, Chain A"/>
    <property type="match status" value="1"/>
</dbReference>
<name>A0A554XCA0_9BURK</name>
<dbReference type="SUPFAM" id="SSF56784">
    <property type="entry name" value="HAD-like"/>
    <property type="match status" value="1"/>
</dbReference>